<proteinExistence type="predicted"/>
<reference evidence="3 4" key="1">
    <citation type="submission" date="2016-10" db="EMBL/GenBank/DDBJ databases">
        <authorList>
            <person name="de Groot N.N."/>
        </authorList>
    </citation>
    <scope>NUCLEOTIDE SEQUENCE [LARGE SCALE GENOMIC DNA]</scope>
    <source>
        <strain evidence="3 4">DSM 17890</strain>
    </source>
</reference>
<protein>
    <submittedName>
        <fullName evidence="3">CAAX protease self-immunity</fullName>
    </submittedName>
</protein>
<dbReference type="OrthoDB" id="9805801at2"/>
<dbReference type="Proteomes" id="UP000199118">
    <property type="component" value="Unassembled WGS sequence"/>
</dbReference>
<feature type="transmembrane region" description="Helical" evidence="1">
    <location>
        <begin position="89"/>
        <end position="111"/>
    </location>
</feature>
<dbReference type="InterPro" id="IPR003675">
    <property type="entry name" value="Rce1/LyrA-like_dom"/>
</dbReference>
<feature type="transmembrane region" description="Helical" evidence="1">
    <location>
        <begin position="51"/>
        <end position="68"/>
    </location>
</feature>
<keyword evidence="3" id="KW-0378">Hydrolase</keyword>
<evidence type="ECO:0000313" key="4">
    <source>
        <dbReference type="Proteomes" id="UP000199118"/>
    </source>
</evidence>
<gene>
    <name evidence="3" type="ORF">SAMN05444336_104283</name>
</gene>
<keyword evidence="1" id="KW-1133">Transmembrane helix</keyword>
<feature type="transmembrane region" description="Helical" evidence="1">
    <location>
        <begin position="131"/>
        <end position="149"/>
    </location>
</feature>
<organism evidence="3 4">
    <name type="scientific">Albimonas donghaensis</name>
    <dbReference type="NCBI Taxonomy" id="356660"/>
    <lineage>
        <taxon>Bacteria</taxon>
        <taxon>Pseudomonadati</taxon>
        <taxon>Pseudomonadota</taxon>
        <taxon>Alphaproteobacteria</taxon>
        <taxon>Rhodobacterales</taxon>
        <taxon>Paracoccaceae</taxon>
        <taxon>Albimonas</taxon>
    </lineage>
</organism>
<dbReference type="Pfam" id="PF02517">
    <property type="entry name" value="Rce1-like"/>
    <property type="match status" value="1"/>
</dbReference>
<keyword evidence="4" id="KW-1185">Reference proteome</keyword>
<evidence type="ECO:0000259" key="2">
    <source>
        <dbReference type="Pfam" id="PF02517"/>
    </source>
</evidence>
<keyword evidence="3" id="KW-0645">Protease</keyword>
<feature type="transmembrane region" description="Helical" evidence="1">
    <location>
        <begin position="183"/>
        <end position="199"/>
    </location>
</feature>
<feature type="transmembrane region" description="Helical" evidence="1">
    <location>
        <begin position="26"/>
        <end position="45"/>
    </location>
</feature>
<dbReference type="STRING" id="356660.SAMN05444336_104283"/>
<sequence>MSVGLASAEAAAATAPGDGGGRRHRLAIEFGALYLGLPLLLAFALTPSMMWTVLIGSSVAGLVLLAITPGFRWAELLRGPAFGPGRTGALLTAAFVAVTAAFAFGLVAWLMPHAMLGLPRRAPDLWLTIMLLYPFLSALPQEILFRTLFFRRYGALFPDRRVAVAVNGLVFGLAHLFLWNWVALALTVSGGAIFAMAWLSRPRGNLLWAVVLHALAGMILFTSGLGRFFYHGAVSP</sequence>
<dbReference type="EMBL" id="FNMZ01000004">
    <property type="protein sequence ID" value="SDX31914.1"/>
    <property type="molecule type" value="Genomic_DNA"/>
</dbReference>
<dbReference type="GO" id="GO:0080120">
    <property type="term" value="P:CAAX-box protein maturation"/>
    <property type="evidence" value="ECO:0007669"/>
    <property type="project" value="UniProtKB-ARBA"/>
</dbReference>
<dbReference type="RefSeq" id="WP_092682615.1">
    <property type="nucleotide sequence ID" value="NZ_FNMZ01000004.1"/>
</dbReference>
<name>A0A1H3AS03_9RHOB</name>
<dbReference type="AlphaFoldDB" id="A0A1H3AS03"/>
<evidence type="ECO:0000256" key="1">
    <source>
        <dbReference type="SAM" id="Phobius"/>
    </source>
</evidence>
<dbReference type="GO" id="GO:0006508">
    <property type="term" value="P:proteolysis"/>
    <property type="evidence" value="ECO:0007669"/>
    <property type="project" value="UniProtKB-KW"/>
</dbReference>
<keyword evidence="1" id="KW-0812">Transmembrane</keyword>
<accession>A0A1H3AS03</accession>
<evidence type="ECO:0000313" key="3">
    <source>
        <dbReference type="EMBL" id="SDX31914.1"/>
    </source>
</evidence>
<dbReference type="GO" id="GO:0004175">
    <property type="term" value="F:endopeptidase activity"/>
    <property type="evidence" value="ECO:0007669"/>
    <property type="project" value="UniProtKB-ARBA"/>
</dbReference>
<keyword evidence="1" id="KW-0472">Membrane</keyword>
<feature type="transmembrane region" description="Helical" evidence="1">
    <location>
        <begin position="206"/>
        <end position="230"/>
    </location>
</feature>
<feature type="domain" description="CAAX prenyl protease 2/Lysostaphin resistance protein A-like" evidence="2">
    <location>
        <begin position="126"/>
        <end position="216"/>
    </location>
</feature>